<dbReference type="InterPro" id="IPR011990">
    <property type="entry name" value="TPR-like_helical_dom_sf"/>
</dbReference>
<feature type="repeat" description="PPR" evidence="2">
    <location>
        <begin position="329"/>
        <end position="363"/>
    </location>
</feature>
<dbReference type="Pfam" id="PF01535">
    <property type="entry name" value="PPR"/>
    <property type="match status" value="1"/>
</dbReference>
<dbReference type="PROSITE" id="PS51375">
    <property type="entry name" value="PPR"/>
    <property type="match status" value="5"/>
</dbReference>
<dbReference type="Pfam" id="PF13812">
    <property type="entry name" value="PPR_3"/>
    <property type="match status" value="2"/>
</dbReference>
<feature type="repeat" description="PPR" evidence="2">
    <location>
        <begin position="247"/>
        <end position="281"/>
    </location>
</feature>
<accession>A0A015IFW6</accession>
<dbReference type="Pfam" id="PF17177">
    <property type="entry name" value="PPR_long"/>
    <property type="match status" value="1"/>
</dbReference>
<keyword evidence="5" id="KW-1185">Reference proteome</keyword>
<name>A0A015IFW6_RHIIW</name>
<organism evidence="4 5">
    <name type="scientific">Rhizophagus irregularis (strain DAOM 197198w)</name>
    <name type="common">Glomus intraradices</name>
    <dbReference type="NCBI Taxonomy" id="1432141"/>
    <lineage>
        <taxon>Eukaryota</taxon>
        <taxon>Fungi</taxon>
        <taxon>Fungi incertae sedis</taxon>
        <taxon>Mucoromycota</taxon>
        <taxon>Glomeromycotina</taxon>
        <taxon>Glomeromycetes</taxon>
        <taxon>Glomerales</taxon>
        <taxon>Glomeraceae</taxon>
        <taxon>Rhizophagus</taxon>
    </lineage>
</organism>
<sequence length="804" mass="93002">MLNLTLTKWPTIVSSPTAKIMFATTLRSMTTIKENSANSKILSIVRISPLLKVNQTLTSNSNSSVQYNYATYSALTTSIEKEQGEEKNEGEVLLKTNNERNISVENGMDSSWVGNYSLDRLVIRFREAIQEGDLKKLMMTHHTLIKEQKGQQWQNRLKKSDYQDAISLLTRSANFTQKATSPPPSSTQTLASTTSIIYSLFNDMKKQGYKPDTSTYNRLIYLNSLKGDTKESRRIYKMMLEDKIECTIYTFNSLILSYQWSLDIESALEVLEEMKLYGIKPNTVTFNSLIDIYVKLGDINQAERIYEKMKSNSTTRMGNSLDKCEVIVDKFTLDCLLSGYLNYGHLDKAKNLFKDIKDSGIELDTHLYTKILKIYCYEPGNLQKVLNLFNQIKHQQHKGNIKFVNTLLDYLIKEKEFSNALRVYEELVDIGFIHDAATLASIIPAYYHTGNNDIAFKLFNEKMDSFLNMRKLFSLFSNLGKEHSKNFFKQFASSSSILYNTLITYFLTQDDITNALEIYSHLLQQGYFLNILNITILCKKLISQEKINEALQIYYQSKDHNIILDQRGYTILIDSFSKMTYMSESQRIFVDMKEKGIKPNSYTYSSLIRGFGKIYDIQGVKNIHQLIRMDLNLDQFDIVIYNSLMDAYNRCGYGYNVLQLWDSLVISSKESDLLVNNATVSIVLDSCGFNKQLFRLNQIWYDLKKKNFNLNQNNYASYLEALARNQKFNEAKNVLMSEMIDDGIQPNSKIIRTLLNFLHDHSKNRDQYEIINWVRTNFPFLAKELNLVNKKNNKNITKGISEKD</sequence>
<dbReference type="AlphaFoldDB" id="A0A015IFW6"/>
<dbReference type="HOGENOM" id="CLU_350265_0_0_1"/>
<feature type="domain" description="PROP1-like PPR" evidence="3">
    <location>
        <begin position="193"/>
        <end position="314"/>
    </location>
</feature>
<dbReference type="Gene3D" id="1.25.40.10">
    <property type="entry name" value="Tetratricopeptide repeat domain"/>
    <property type="match status" value="4"/>
</dbReference>
<dbReference type="OMA" id="WVEALCR"/>
<dbReference type="STRING" id="1432141.A0A015IFW6"/>
<evidence type="ECO:0000313" key="5">
    <source>
        <dbReference type="Proteomes" id="UP000022910"/>
    </source>
</evidence>
<comment type="caution">
    <text evidence="4">The sequence shown here is derived from an EMBL/GenBank/DDBJ whole genome shotgun (WGS) entry which is preliminary data.</text>
</comment>
<proteinExistence type="predicted"/>
<dbReference type="EMBL" id="JEMT01029169">
    <property type="protein sequence ID" value="EXX52900.1"/>
    <property type="molecule type" value="Genomic_DNA"/>
</dbReference>
<evidence type="ECO:0000256" key="1">
    <source>
        <dbReference type="ARBA" id="ARBA00022737"/>
    </source>
</evidence>
<protein>
    <recommendedName>
        <fullName evidence="3">PROP1-like PPR domain-containing protein</fullName>
    </recommendedName>
</protein>
<reference evidence="4 5" key="1">
    <citation type="submission" date="2014-02" db="EMBL/GenBank/DDBJ databases">
        <title>Single nucleus genome sequencing reveals high similarity among nuclei of an endomycorrhizal fungus.</title>
        <authorList>
            <person name="Lin K."/>
            <person name="Geurts R."/>
            <person name="Zhang Z."/>
            <person name="Limpens E."/>
            <person name="Saunders D.G."/>
            <person name="Mu D."/>
            <person name="Pang E."/>
            <person name="Cao H."/>
            <person name="Cha H."/>
            <person name="Lin T."/>
            <person name="Zhou Q."/>
            <person name="Shang Y."/>
            <person name="Li Y."/>
            <person name="Ivanov S."/>
            <person name="Sharma T."/>
            <person name="Velzen R.V."/>
            <person name="Ruijter N.D."/>
            <person name="Aanen D.K."/>
            <person name="Win J."/>
            <person name="Kamoun S."/>
            <person name="Bisseling T."/>
            <person name="Huang S."/>
        </authorList>
    </citation>
    <scope>NUCLEOTIDE SEQUENCE [LARGE SCALE GENOMIC DNA]</scope>
    <source>
        <strain evidence="5">DAOM197198w</strain>
    </source>
</reference>
<feature type="repeat" description="PPR" evidence="2">
    <location>
        <begin position="565"/>
        <end position="599"/>
    </location>
</feature>
<feature type="repeat" description="PPR" evidence="2">
    <location>
        <begin position="282"/>
        <end position="316"/>
    </location>
</feature>
<dbReference type="InterPro" id="IPR033443">
    <property type="entry name" value="PROP1-like_PPR_dom"/>
</dbReference>
<dbReference type="OrthoDB" id="185373at2759"/>
<evidence type="ECO:0000313" key="4">
    <source>
        <dbReference type="EMBL" id="EXX52900.1"/>
    </source>
</evidence>
<evidence type="ECO:0000259" key="3">
    <source>
        <dbReference type="Pfam" id="PF17177"/>
    </source>
</evidence>
<evidence type="ECO:0000256" key="2">
    <source>
        <dbReference type="PROSITE-ProRule" id="PRU00708"/>
    </source>
</evidence>
<dbReference type="InterPro" id="IPR002885">
    <property type="entry name" value="PPR_rpt"/>
</dbReference>
<dbReference type="Proteomes" id="UP000022910">
    <property type="component" value="Unassembled WGS sequence"/>
</dbReference>
<dbReference type="Pfam" id="PF13041">
    <property type="entry name" value="PPR_2"/>
    <property type="match status" value="1"/>
</dbReference>
<dbReference type="NCBIfam" id="TIGR00756">
    <property type="entry name" value="PPR"/>
    <property type="match status" value="3"/>
</dbReference>
<dbReference type="PANTHER" id="PTHR47941">
    <property type="entry name" value="PENTATRICOPEPTIDE REPEAT-CONTAINING PROTEIN 3, MITOCHONDRIAL"/>
    <property type="match status" value="1"/>
</dbReference>
<feature type="repeat" description="PPR" evidence="2">
    <location>
        <begin position="711"/>
        <end position="746"/>
    </location>
</feature>
<gene>
    <name evidence="4" type="ORF">RirG_248950</name>
</gene>
<dbReference type="SUPFAM" id="SSF48452">
    <property type="entry name" value="TPR-like"/>
    <property type="match status" value="1"/>
</dbReference>
<keyword evidence="1" id="KW-0677">Repeat</keyword>